<sequence length="959" mass="108207">MRKKVTNKVSGVISRQVLPVCGNLCVFCPALRARSRQPVKRYKKLIADIFPRNQEEGPNDRQIGKLCDYAARNPLRIPKIMQVLEQRCYKELRNENLHSAKIVMCVYRKFLFSCKEQIPLFANSLLSIIHTLLDQSRQDEMRIIGCQVLFDFVNNQNDGSYLFNLEAVIPKLCLLAQETGDDERARTSRSTGLKALSAMVRFMGENSHMSVEFDNIVCVVLENYEIPKDNLENTDDEEKGVENTWVEDVMANEDENSPLHDVKTRNPSWSTVVNDKGELIVAMEDDKNPAFWSGVCLHNMANLAKEGTTIRRVMESVFRYFDNGNLWSIDHGLAISVLKDILFLMDDSEKNTHVLLSMLIKHMDHKTVLKEPHMQLDIVEVTTSLSRYAKVQPSVSIIGAVSDMMRHLRRCIHSSLDESNMSPDEINWHKNFRRIVDKCLVKLSNKAFPETLLHQLLQAMVHPDHETRAVAHRIFSVILVPASMFPGPSLSISDRKPSSVPRTLSRAVSVFSSSAVLFEKLRLEKGSSEKSIQYKENNSGEVDSANSNGGIVNKLKSMHNRVNSINNPPLQFEVDEIAAKNDDKNSMVAALKLSRVQINRLLSSIWVQSISPNNVPANYEAIAHSYTLMLLVSREKNSYHELLVRSFQLAFSLWNISLKEGSLPPSRRRSLFTLATSMIVFSSKEYNIDRLVKSAKGVLLDKKIDPYLQLVEDYKLQVVNFPPESPTIIYGSKEDDDRATQTLSELLGSINETREIFASEIIKCLEMFAKAELSSIKEQLLEDFAPNAISELGSQLTVNMATTGALMADDFTFEPFESQTKLNRALSVEASETPNPAGRISVSTASFMPYNDMADKCEVLLMEKHRMSRLMSSQQKQDSLEDSLLINQNNVFKNMESSNQMDFQKVGIPPFDDNVGVDLYRGTSGALPMLCATEYQTLPHSFQLPAASPYDNFLKAAGC</sequence>
<dbReference type="AlphaFoldDB" id="A0AAQ3NC97"/>
<dbReference type="PANTHER" id="PTHR46087">
    <property type="entry name" value="PUTATIVE, EXPRESSED-RELATED"/>
    <property type="match status" value="1"/>
</dbReference>
<evidence type="ECO:0008006" key="3">
    <source>
        <dbReference type="Google" id="ProtNLM"/>
    </source>
</evidence>
<dbReference type="EMBL" id="CP144695">
    <property type="protein sequence ID" value="WVZ06412.1"/>
    <property type="molecule type" value="Genomic_DNA"/>
</dbReference>
<organism evidence="1 2">
    <name type="scientific">Vigna mungo</name>
    <name type="common">Black gram</name>
    <name type="synonym">Phaseolus mungo</name>
    <dbReference type="NCBI Taxonomy" id="3915"/>
    <lineage>
        <taxon>Eukaryota</taxon>
        <taxon>Viridiplantae</taxon>
        <taxon>Streptophyta</taxon>
        <taxon>Embryophyta</taxon>
        <taxon>Tracheophyta</taxon>
        <taxon>Spermatophyta</taxon>
        <taxon>Magnoliopsida</taxon>
        <taxon>eudicotyledons</taxon>
        <taxon>Gunneridae</taxon>
        <taxon>Pentapetalae</taxon>
        <taxon>rosids</taxon>
        <taxon>fabids</taxon>
        <taxon>Fabales</taxon>
        <taxon>Fabaceae</taxon>
        <taxon>Papilionoideae</taxon>
        <taxon>50 kb inversion clade</taxon>
        <taxon>NPAAA clade</taxon>
        <taxon>indigoferoid/millettioid clade</taxon>
        <taxon>Phaseoleae</taxon>
        <taxon>Vigna</taxon>
    </lineage>
</organism>
<keyword evidence="2" id="KW-1185">Reference proteome</keyword>
<gene>
    <name evidence="1" type="ORF">V8G54_019758</name>
</gene>
<evidence type="ECO:0000313" key="1">
    <source>
        <dbReference type="EMBL" id="WVZ06412.1"/>
    </source>
</evidence>
<dbReference type="Proteomes" id="UP001374535">
    <property type="component" value="Chromosome 6"/>
</dbReference>
<dbReference type="SUPFAM" id="SSF48371">
    <property type="entry name" value="ARM repeat"/>
    <property type="match status" value="1"/>
</dbReference>
<name>A0AAQ3NC97_VIGMU</name>
<evidence type="ECO:0000313" key="2">
    <source>
        <dbReference type="Proteomes" id="UP001374535"/>
    </source>
</evidence>
<protein>
    <recommendedName>
        <fullName evidence="3">ARM repeat superfamily protein</fullName>
    </recommendedName>
</protein>
<dbReference type="InterPro" id="IPR049152">
    <property type="entry name" value="EFR3-like_ARM"/>
</dbReference>
<dbReference type="InterPro" id="IPR055296">
    <property type="entry name" value="SRL2-like"/>
</dbReference>
<reference evidence="1 2" key="1">
    <citation type="journal article" date="2023" name="Life. Sci Alliance">
        <title>Evolutionary insights into 3D genome organization and epigenetic landscape of Vigna mungo.</title>
        <authorList>
            <person name="Junaid A."/>
            <person name="Singh B."/>
            <person name="Bhatia S."/>
        </authorList>
    </citation>
    <scope>NUCLEOTIDE SEQUENCE [LARGE SCALE GENOMIC DNA]</scope>
    <source>
        <strain evidence="1">Urdbean</strain>
    </source>
</reference>
<accession>A0AAQ3NC97</accession>
<proteinExistence type="predicted"/>
<dbReference type="PANTHER" id="PTHR46087:SF9">
    <property type="entry name" value="ARM REPEAT SUPERFAMILY PROTEIN"/>
    <property type="match status" value="1"/>
</dbReference>
<dbReference type="InterPro" id="IPR016024">
    <property type="entry name" value="ARM-type_fold"/>
</dbReference>
<dbReference type="Pfam" id="PF21052">
    <property type="entry name" value="EFR3_ARM"/>
    <property type="match status" value="1"/>
</dbReference>